<evidence type="ECO:0000313" key="4">
    <source>
        <dbReference type="Proteomes" id="UP001159405"/>
    </source>
</evidence>
<dbReference type="InterPro" id="IPR020635">
    <property type="entry name" value="Tyr_kinase_cat_dom"/>
</dbReference>
<sequence>EGARGSLSSFTPGAIAGLVIGFLLAALICMFFIWRRWREHKILKKKGLILGKNGFIIDHWEVDGDLVTLEYEIGEGAFGKVYKGTLIKPTSSLPQKFFLKPWKKTAKTVSGSETYVVAVKVLHNIPDESVRQDFLDEIQLMKAVGSHKNIVSMVGCCTLEEPMFLLVEYAPYGDLLHYLRKHRKTINRIKASGETNSLKMEDQEEKEDYNEEILTHGNLMAFAWHICQGMEYLARKGYVHRDLAARNVLIGENKIAKVSDFGLCRHVYEGKVYHGKRNRKLPLKWMSTEAIFDHTFTTKSDVWAFGVVLWEIVTLGGTPYPTIESKELFRLLKNGYRMEKPDTCNKELYKMMHDCWQDNPENRPTFTQIRETLETIMQKDNPYLDLTAVEQSHVEYNVRCFDSVAEESDDDQRDDNVEVVCHEDSGGEVKVNITKNDPQSSNFNIKSETQLRTGSNNCAKHHQDPEIYGLFNTLETCF</sequence>
<dbReference type="InterPro" id="IPR050122">
    <property type="entry name" value="RTK"/>
</dbReference>
<dbReference type="Proteomes" id="UP001159405">
    <property type="component" value="Unassembled WGS sequence"/>
</dbReference>
<name>A0ABN8QNG8_9CNID</name>
<evidence type="ECO:0000256" key="1">
    <source>
        <dbReference type="SAM" id="Phobius"/>
    </source>
</evidence>
<protein>
    <recommendedName>
        <fullName evidence="2">Protein kinase domain-containing protein</fullName>
    </recommendedName>
</protein>
<keyword evidence="4" id="KW-1185">Reference proteome</keyword>
<dbReference type="Gene3D" id="1.10.510.10">
    <property type="entry name" value="Transferase(Phosphotransferase) domain 1"/>
    <property type="match status" value="1"/>
</dbReference>
<proteinExistence type="predicted"/>
<dbReference type="InterPro" id="IPR008266">
    <property type="entry name" value="Tyr_kinase_AS"/>
</dbReference>
<dbReference type="Pfam" id="PF07714">
    <property type="entry name" value="PK_Tyr_Ser-Thr"/>
    <property type="match status" value="1"/>
</dbReference>
<dbReference type="SUPFAM" id="SSF56112">
    <property type="entry name" value="Protein kinase-like (PK-like)"/>
    <property type="match status" value="1"/>
</dbReference>
<organism evidence="3 4">
    <name type="scientific">Porites lobata</name>
    <dbReference type="NCBI Taxonomy" id="104759"/>
    <lineage>
        <taxon>Eukaryota</taxon>
        <taxon>Metazoa</taxon>
        <taxon>Cnidaria</taxon>
        <taxon>Anthozoa</taxon>
        <taxon>Hexacorallia</taxon>
        <taxon>Scleractinia</taxon>
        <taxon>Fungiina</taxon>
        <taxon>Poritidae</taxon>
        <taxon>Porites</taxon>
    </lineage>
</organism>
<dbReference type="PANTHER" id="PTHR24416">
    <property type="entry name" value="TYROSINE-PROTEIN KINASE RECEPTOR"/>
    <property type="match status" value="1"/>
</dbReference>
<comment type="caution">
    <text evidence="3">The sequence shown here is derived from an EMBL/GenBank/DDBJ whole genome shotgun (WGS) entry which is preliminary data.</text>
</comment>
<dbReference type="PROSITE" id="PS50011">
    <property type="entry name" value="PROTEIN_KINASE_DOM"/>
    <property type="match status" value="1"/>
</dbReference>
<dbReference type="Gene3D" id="3.30.200.20">
    <property type="entry name" value="Phosphorylase Kinase, domain 1"/>
    <property type="match status" value="1"/>
</dbReference>
<dbReference type="PRINTS" id="PR00109">
    <property type="entry name" value="TYRKINASE"/>
</dbReference>
<feature type="non-terminal residue" evidence="3">
    <location>
        <position position="1"/>
    </location>
</feature>
<reference evidence="3 4" key="1">
    <citation type="submission" date="2022-05" db="EMBL/GenBank/DDBJ databases">
        <authorList>
            <consortium name="Genoscope - CEA"/>
            <person name="William W."/>
        </authorList>
    </citation>
    <scope>NUCLEOTIDE SEQUENCE [LARGE SCALE GENOMIC DNA]</scope>
</reference>
<dbReference type="EMBL" id="CALNXK010000141">
    <property type="protein sequence ID" value="CAH3167637.1"/>
    <property type="molecule type" value="Genomic_DNA"/>
</dbReference>
<dbReference type="InterPro" id="IPR011009">
    <property type="entry name" value="Kinase-like_dom_sf"/>
</dbReference>
<dbReference type="SMART" id="SM00219">
    <property type="entry name" value="TyrKc"/>
    <property type="match status" value="1"/>
</dbReference>
<dbReference type="PANTHER" id="PTHR24416:SF583">
    <property type="entry name" value="RECEPTOR PROTEIN-TYROSINE KINASE"/>
    <property type="match status" value="1"/>
</dbReference>
<keyword evidence="1" id="KW-0472">Membrane</keyword>
<gene>
    <name evidence="3" type="ORF">PLOB_00008795</name>
</gene>
<dbReference type="CDD" id="cd00192">
    <property type="entry name" value="PTKc"/>
    <property type="match status" value="1"/>
</dbReference>
<dbReference type="InterPro" id="IPR001245">
    <property type="entry name" value="Ser-Thr/Tyr_kinase_cat_dom"/>
</dbReference>
<evidence type="ECO:0000313" key="3">
    <source>
        <dbReference type="EMBL" id="CAH3167637.1"/>
    </source>
</evidence>
<evidence type="ECO:0000259" key="2">
    <source>
        <dbReference type="PROSITE" id="PS50011"/>
    </source>
</evidence>
<keyword evidence="1" id="KW-0812">Transmembrane</keyword>
<feature type="transmembrane region" description="Helical" evidence="1">
    <location>
        <begin position="14"/>
        <end position="34"/>
    </location>
</feature>
<feature type="domain" description="Protein kinase" evidence="2">
    <location>
        <begin position="67"/>
        <end position="384"/>
    </location>
</feature>
<dbReference type="PROSITE" id="PS00109">
    <property type="entry name" value="PROTEIN_KINASE_TYR"/>
    <property type="match status" value="1"/>
</dbReference>
<accession>A0ABN8QNG8</accession>
<dbReference type="InterPro" id="IPR000719">
    <property type="entry name" value="Prot_kinase_dom"/>
</dbReference>
<keyword evidence="1" id="KW-1133">Transmembrane helix</keyword>